<sequence length="146" mass="16692">MKHWRWWLIAVLLAVSWLALAQAESAQEAVVRRYVQAWNDDDVEAFLALASHDARTYRRDRDDEGLVGASIAGANAGERARFYRGAFAKRPHVRVDIVQMQAVDDIVMSRERVSGGADGKVADELTVYQVRDRKICNVWHVKRRSR</sequence>
<dbReference type="SUPFAM" id="SSF54427">
    <property type="entry name" value="NTF2-like"/>
    <property type="match status" value="1"/>
</dbReference>
<feature type="chain" id="PRO_5045935698" evidence="1">
    <location>
        <begin position="22"/>
        <end position="146"/>
    </location>
</feature>
<dbReference type="Proteomes" id="UP000829194">
    <property type="component" value="Chromosome"/>
</dbReference>
<evidence type="ECO:0000313" key="4">
    <source>
        <dbReference type="Proteomes" id="UP000829194"/>
    </source>
</evidence>
<evidence type="ECO:0000313" key="3">
    <source>
        <dbReference type="EMBL" id="UNP28440.1"/>
    </source>
</evidence>
<evidence type="ECO:0000259" key="2">
    <source>
        <dbReference type="Pfam" id="PF12680"/>
    </source>
</evidence>
<proteinExistence type="predicted"/>
<dbReference type="Pfam" id="PF12680">
    <property type="entry name" value="SnoaL_2"/>
    <property type="match status" value="1"/>
</dbReference>
<feature type="signal peptide" evidence="1">
    <location>
        <begin position="1"/>
        <end position="21"/>
    </location>
</feature>
<feature type="domain" description="SnoaL-like" evidence="2">
    <location>
        <begin position="31"/>
        <end position="136"/>
    </location>
</feature>
<dbReference type="RefSeq" id="WP_057944020.1">
    <property type="nucleotide sequence ID" value="NZ_CP011131.1"/>
</dbReference>
<dbReference type="InterPro" id="IPR032710">
    <property type="entry name" value="NTF2-like_dom_sf"/>
</dbReference>
<gene>
    <name evidence="3" type="ORF">MOV92_18345</name>
</gene>
<keyword evidence="1" id="KW-0732">Signal</keyword>
<dbReference type="InterPro" id="IPR037401">
    <property type="entry name" value="SnoaL-like"/>
</dbReference>
<keyword evidence="4" id="KW-1185">Reference proteome</keyword>
<organism evidence="3 4">
    <name type="scientific">Lysobacter gummosus</name>
    <dbReference type="NCBI Taxonomy" id="262324"/>
    <lineage>
        <taxon>Bacteria</taxon>
        <taxon>Pseudomonadati</taxon>
        <taxon>Pseudomonadota</taxon>
        <taxon>Gammaproteobacteria</taxon>
        <taxon>Lysobacterales</taxon>
        <taxon>Lysobacteraceae</taxon>
        <taxon>Lysobacter</taxon>
    </lineage>
</organism>
<protein>
    <submittedName>
        <fullName evidence="3">Nuclear transport factor 2 family protein</fullName>
    </submittedName>
</protein>
<name>A0ABY3XA02_9GAMM</name>
<dbReference type="EMBL" id="CP093547">
    <property type="protein sequence ID" value="UNP28440.1"/>
    <property type="molecule type" value="Genomic_DNA"/>
</dbReference>
<reference evidence="3 4" key="1">
    <citation type="submission" date="2022-03" db="EMBL/GenBank/DDBJ databases">
        <title>Complete genome sequence of Lysobacter capsici VKM B-2533 and Lysobacter gummosus 10.1.1, promising sources of lytic agents.</title>
        <authorList>
            <person name="Tarlachkov S.V."/>
            <person name="Kudryakova I.V."/>
            <person name="Afoshin A.S."/>
            <person name="Leontyevskaya E.A."/>
            <person name="Leontyevskaya N.V."/>
        </authorList>
    </citation>
    <scope>NUCLEOTIDE SEQUENCE [LARGE SCALE GENOMIC DNA]</scope>
    <source>
        <strain evidence="3 4">10.1.1</strain>
    </source>
</reference>
<evidence type="ECO:0000256" key="1">
    <source>
        <dbReference type="SAM" id="SignalP"/>
    </source>
</evidence>
<accession>A0ABY3XA02</accession>
<dbReference type="Gene3D" id="3.10.450.50">
    <property type="match status" value="1"/>
</dbReference>